<sequence length="220" mass="24345">MCIIKLSNIIKKYNAGKKNEVLALNNVSLEINKGDFLAVTGSSGAGKSTLFHIVGCIDGFDNGQYKLMGNDIKNYNDKKLSKLRNTFFGYVLQDFALIEYCTVFENLRVPLMLSSNKIKEKDATLKALNKVGMDNYLYSKVSELSGGQKQKVAIARAIINNPEIILADEPTGALDSENSKMIMDLFENLNNEGITVAIITHDPKVWARCKKVITISDGKI</sequence>
<dbReference type="PROSITE" id="PS00211">
    <property type="entry name" value="ABC_TRANSPORTER_1"/>
    <property type="match status" value="1"/>
</dbReference>
<dbReference type="PANTHER" id="PTHR42798">
    <property type="entry name" value="LIPOPROTEIN-RELEASING SYSTEM ATP-BINDING PROTEIN LOLD"/>
    <property type="match status" value="1"/>
</dbReference>
<keyword evidence="2" id="KW-0813">Transport</keyword>
<accession>A0A1M6NF41</accession>
<evidence type="ECO:0000259" key="5">
    <source>
        <dbReference type="PROSITE" id="PS50893"/>
    </source>
</evidence>
<feature type="domain" description="ABC transporter" evidence="5">
    <location>
        <begin position="4"/>
        <end position="220"/>
    </location>
</feature>
<dbReference type="GO" id="GO:0098796">
    <property type="term" value="C:membrane protein complex"/>
    <property type="evidence" value="ECO:0007669"/>
    <property type="project" value="UniProtKB-ARBA"/>
</dbReference>
<dbReference type="GO" id="GO:0016887">
    <property type="term" value="F:ATP hydrolysis activity"/>
    <property type="evidence" value="ECO:0007669"/>
    <property type="project" value="InterPro"/>
</dbReference>
<dbReference type="PROSITE" id="PS50893">
    <property type="entry name" value="ABC_TRANSPORTER_2"/>
    <property type="match status" value="1"/>
</dbReference>
<dbReference type="SUPFAM" id="SSF52540">
    <property type="entry name" value="P-loop containing nucleoside triphosphate hydrolases"/>
    <property type="match status" value="1"/>
</dbReference>
<protein>
    <submittedName>
        <fullName evidence="6">Putative ABC transport system ATP-binding protein</fullName>
    </submittedName>
</protein>
<gene>
    <name evidence="6" type="ORF">SAMN02745248_01370</name>
</gene>
<keyword evidence="7" id="KW-1185">Reference proteome</keyword>
<dbReference type="FunFam" id="3.40.50.300:FF:000032">
    <property type="entry name" value="Export ABC transporter ATP-binding protein"/>
    <property type="match status" value="1"/>
</dbReference>
<dbReference type="Proteomes" id="UP000183952">
    <property type="component" value="Unassembled WGS sequence"/>
</dbReference>
<dbReference type="PANTHER" id="PTHR42798:SF4">
    <property type="entry name" value="ABC TRANSPORTER DOMAIN-CONTAINING PROTEIN"/>
    <property type="match status" value="1"/>
</dbReference>
<dbReference type="InterPro" id="IPR027417">
    <property type="entry name" value="P-loop_NTPase"/>
</dbReference>
<evidence type="ECO:0000256" key="3">
    <source>
        <dbReference type="ARBA" id="ARBA00022741"/>
    </source>
</evidence>
<dbReference type="CDD" id="cd03255">
    <property type="entry name" value="ABC_MJ0796_LolCDE_FtsE"/>
    <property type="match status" value="1"/>
</dbReference>
<evidence type="ECO:0000313" key="7">
    <source>
        <dbReference type="Proteomes" id="UP000183952"/>
    </source>
</evidence>
<organism evidence="6 7">
    <name type="scientific">Hathewaya proteolytica DSM 3090</name>
    <dbReference type="NCBI Taxonomy" id="1121331"/>
    <lineage>
        <taxon>Bacteria</taxon>
        <taxon>Bacillati</taxon>
        <taxon>Bacillota</taxon>
        <taxon>Clostridia</taxon>
        <taxon>Eubacteriales</taxon>
        <taxon>Clostridiaceae</taxon>
        <taxon>Hathewaya</taxon>
    </lineage>
</organism>
<dbReference type="InterPro" id="IPR017871">
    <property type="entry name" value="ABC_transporter-like_CS"/>
</dbReference>
<dbReference type="InterPro" id="IPR003439">
    <property type="entry name" value="ABC_transporter-like_ATP-bd"/>
</dbReference>
<name>A0A1M6NF41_9CLOT</name>
<proteinExistence type="inferred from homology"/>
<dbReference type="RefSeq" id="WP_072903383.1">
    <property type="nucleotide sequence ID" value="NZ_FRAD01000010.1"/>
</dbReference>
<dbReference type="STRING" id="1121331.SAMN02745248_01370"/>
<dbReference type="InterPro" id="IPR003593">
    <property type="entry name" value="AAA+_ATPase"/>
</dbReference>
<reference evidence="6 7" key="1">
    <citation type="submission" date="2016-11" db="EMBL/GenBank/DDBJ databases">
        <authorList>
            <person name="Jaros S."/>
            <person name="Januszkiewicz K."/>
            <person name="Wedrychowicz H."/>
        </authorList>
    </citation>
    <scope>NUCLEOTIDE SEQUENCE [LARGE SCALE GENOMIC DNA]</scope>
    <source>
        <strain evidence="6 7">DSM 3090</strain>
    </source>
</reference>
<evidence type="ECO:0000256" key="2">
    <source>
        <dbReference type="ARBA" id="ARBA00022448"/>
    </source>
</evidence>
<evidence type="ECO:0000256" key="1">
    <source>
        <dbReference type="ARBA" id="ARBA00005417"/>
    </source>
</evidence>
<dbReference type="GO" id="GO:0022857">
    <property type="term" value="F:transmembrane transporter activity"/>
    <property type="evidence" value="ECO:0007669"/>
    <property type="project" value="UniProtKB-ARBA"/>
</dbReference>
<dbReference type="Gene3D" id="3.40.50.300">
    <property type="entry name" value="P-loop containing nucleotide triphosphate hydrolases"/>
    <property type="match status" value="1"/>
</dbReference>
<dbReference type="SMART" id="SM00382">
    <property type="entry name" value="AAA"/>
    <property type="match status" value="1"/>
</dbReference>
<evidence type="ECO:0000256" key="4">
    <source>
        <dbReference type="ARBA" id="ARBA00022840"/>
    </source>
</evidence>
<dbReference type="EMBL" id="FRAD01000010">
    <property type="protein sequence ID" value="SHJ94243.1"/>
    <property type="molecule type" value="Genomic_DNA"/>
</dbReference>
<evidence type="ECO:0000313" key="6">
    <source>
        <dbReference type="EMBL" id="SHJ94243.1"/>
    </source>
</evidence>
<dbReference type="AlphaFoldDB" id="A0A1M6NF41"/>
<dbReference type="InterPro" id="IPR017911">
    <property type="entry name" value="MacB-like_ATP-bd"/>
</dbReference>
<keyword evidence="3" id="KW-0547">Nucleotide-binding</keyword>
<dbReference type="Pfam" id="PF00005">
    <property type="entry name" value="ABC_tran"/>
    <property type="match status" value="1"/>
</dbReference>
<dbReference type="GO" id="GO:0005524">
    <property type="term" value="F:ATP binding"/>
    <property type="evidence" value="ECO:0007669"/>
    <property type="project" value="UniProtKB-KW"/>
</dbReference>
<keyword evidence="4 6" id="KW-0067">ATP-binding</keyword>
<comment type="similarity">
    <text evidence="1">Belongs to the ABC transporter superfamily.</text>
</comment>